<feature type="signal peptide" evidence="2">
    <location>
        <begin position="1"/>
        <end position="19"/>
    </location>
</feature>
<evidence type="ECO:0000313" key="3">
    <source>
        <dbReference type="EMBL" id="KAH6585511.1"/>
    </source>
</evidence>
<protein>
    <submittedName>
        <fullName evidence="3">Uncharacterized protein</fullName>
    </submittedName>
</protein>
<accession>A0ABQ8ESQ6</accession>
<organism evidence="3 4">
    <name type="scientific">Batrachochytrium salamandrivorans</name>
    <dbReference type="NCBI Taxonomy" id="1357716"/>
    <lineage>
        <taxon>Eukaryota</taxon>
        <taxon>Fungi</taxon>
        <taxon>Fungi incertae sedis</taxon>
        <taxon>Chytridiomycota</taxon>
        <taxon>Chytridiomycota incertae sedis</taxon>
        <taxon>Chytridiomycetes</taxon>
        <taxon>Rhizophydiales</taxon>
        <taxon>Rhizophydiales incertae sedis</taxon>
        <taxon>Batrachochytrium</taxon>
    </lineage>
</organism>
<dbReference type="Proteomes" id="UP001648503">
    <property type="component" value="Unassembled WGS sequence"/>
</dbReference>
<evidence type="ECO:0000256" key="1">
    <source>
        <dbReference type="SAM" id="MobiDB-lite"/>
    </source>
</evidence>
<proteinExistence type="predicted"/>
<sequence>MQFFTIVISAITVIASVHGATIPALDAPASPQMALEARSYNDPDSGSNLEKRSPGMESTANLASITSGMEWPLSMEQILRAELEAHGNLPYL</sequence>
<feature type="region of interest" description="Disordered" evidence="1">
    <location>
        <begin position="37"/>
        <end position="59"/>
    </location>
</feature>
<gene>
    <name evidence="3" type="ORF">BASA50_001120</name>
</gene>
<name>A0ABQ8ESQ6_9FUNG</name>
<evidence type="ECO:0000313" key="4">
    <source>
        <dbReference type="Proteomes" id="UP001648503"/>
    </source>
</evidence>
<evidence type="ECO:0000256" key="2">
    <source>
        <dbReference type="SAM" id="SignalP"/>
    </source>
</evidence>
<dbReference type="EMBL" id="JAFCIX010000580">
    <property type="protein sequence ID" value="KAH6585511.1"/>
    <property type="molecule type" value="Genomic_DNA"/>
</dbReference>
<keyword evidence="4" id="KW-1185">Reference proteome</keyword>
<comment type="caution">
    <text evidence="3">The sequence shown here is derived from an EMBL/GenBank/DDBJ whole genome shotgun (WGS) entry which is preliminary data.</text>
</comment>
<reference evidence="3 4" key="1">
    <citation type="submission" date="2021-02" db="EMBL/GenBank/DDBJ databases">
        <title>Variation within the Batrachochytrium salamandrivorans European outbreak.</title>
        <authorList>
            <person name="Kelly M."/>
            <person name="Pasmans F."/>
            <person name="Shea T.P."/>
            <person name="Munoz J.F."/>
            <person name="Carranza S."/>
            <person name="Cuomo C.A."/>
            <person name="Martel A."/>
        </authorList>
    </citation>
    <scope>NUCLEOTIDE SEQUENCE [LARGE SCALE GENOMIC DNA]</scope>
    <source>
        <strain evidence="3 4">AMFP18/2</strain>
    </source>
</reference>
<keyword evidence="2" id="KW-0732">Signal</keyword>
<feature type="chain" id="PRO_5045872018" evidence="2">
    <location>
        <begin position="20"/>
        <end position="92"/>
    </location>
</feature>